<sequence length="449" mass="48677">MSTDRSIRSKEGIFPLAEACRWGNVSQVAVLLGHGSDPNVADNDGCTSFHYSANNTEILRQLLASHSTHHNINAPSSRGETPLHLACLNGNLESAKLLVGSGADMKVRDRKGNSVLHLSAASGSIQLIRWINSSFKDFLNSHNKDGDTPSHCAARLGCREALSTLTDLGADMGMKNKWNHTPLEEFHQFNYRTTTGIRRELGLTHVREGKGENCHVPTAVVDGDMRESRSHSEPRLPRNKMKGREGGEESRSATDVTADIAELYKGINGTRGGRVQRAASPLSSSSLSCARSQSPSQSKNDDTGNAAPCKNSATASNHASADSQEKTHLGSKSASHLDRRPVNRDDGVHCTGSSKSATNVITDAAAGGTPVSEHREMRRKEKYNISSKTGVEELRVKGKSSSQSEKLQRRRDNVRSESAASGIRRPYTPDLGMRGRAKSEVQHRNESLV</sequence>
<dbReference type="Gene3D" id="1.25.40.20">
    <property type="entry name" value="Ankyrin repeat-containing domain"/>
    <property type="match status" value="1"/>
</dbReference>
<dbReference type="PROSITE" id="PS50297">
    <property type="entry name" value="ANK_REP_REGION"/>
    <property type="match status" value="3"/>
</dbReference>
<evidence type="ECO:0000256" key="3">
    <source>
        <dbReference type="PROSITE-ProRule" id="PRU00023"/>
    </source>
</evidence>
<feature type="repeat" description="ANK" evidence="3">
    <location>
        <begin position="78"/>
        <end position="110"/>
    </location>
</feature>
<dbReference type="AlphaFoldDB" id="A0AA35WQV0"/>
<dbReference type="EMBL" id="CASHTH010002403">
    <property type="protein sequence ID" value="CAI8029394.1"/>
    <property type="molecule type" value="Genomic_DNA"/>
</dbReference>
<keyword evidence="6" id="KW-1185">Reference proteome</keyword>
<dbReference type="InterPro" id="IPR051637">
    <property type="entry name" value="Ank_repeat_dom-contain_49"/>
</dbReference>
<keyword evidence="2 3" id="KW-0040">ANK repeat</keyword>
<feature type="compositionally biased region" description="Polar residues" evidence="4">
    <location>
        <begin position="351"/>
        <end position="361"/>
    </location>
</feature>
<proteinExistence type="predicted"/>
<feature type="compositionally biased region" description="Polar residues" evidence="4">
    <location>
        <begin position="311"/>
        <end position="322"/>
    </location>
</feature>
<dbReference type="PANTHER" id="PTHR24180">
    <property type="entry name" value="CYCLIN-DEPENDENT KINASE INHIBITOR 2C-RELATED"/>
    <property type="match status" value="1"/>
</dbReference>
<reference evidence="5" key="1">
    <citation type="submission" date="2023-03" db="EMBL/GenBank/DDBJ databases">
        <authorList>
            <person name="Steffen K."/>
            <person name="Cardenas P."/>
        </authorList>
    </citation>
    <scope>NUCLEOTIDE SEQUENCE</scope>
</reference>
<dbReference type="Proteomes" id="UP001174909">
    <property type="component" value="Unassembled WGS sequence"/>
</dbReference>
<dbReference type="InterPro" id="IPR002110">
    <property type="entry name" value="Ankyrin_rpt"/>
</dbReference>
<feature type="compositionally biased region" description="Basic and acidic residues" evidence="4">
    <location>
        <begin position="223"/>
        <end position="252"/>
    </location>
</feature>
<protein>
    <submittedName>
        <fullName evidence="5">Espin-like protein</fullName>
    </submittedName>
</protein>
<feature type="region of interest" description="Disordered" evidence="4">
    <location>
        <begin position="271"/>
        <end position="449"/>
    </location>
</feature>
<evidence type="ECO:0000313" key="5">
    <source>
        <dbReference type="EMBL" id="CAI8029394.1"/>
    </source>
</evidence>
<feature type="region of interest" description="Disordered" evidence="4">
    <location>
        <begin position="214"/>
        <end position="255"/>
    </location>
</feature>
<accession>A0AA35WQV0</accession>
<feature type="repeat" description="ANK" evidence="3">
    <location>
        <begin position="145"/>
        <end position="177"/>
    </location>
</feature>
<dbReference type="SMART" id="SM00248">
    <property type="entry name" value="ANK"/>
    <property type="match status" value="5"/>
</dbReference>
<evidence type="ECO:0000256" key="1">
    <source>
        <dbReference type="ARBA" id="ARBA00022737"/>
    </source>
</evidence>
<feature type="compositionally biased region" description="Basic and acidic residues" evidence="4">
    <location>
        <begin position="437"/>
        <end position="449"/>
    </location>
</feature>
<feature type="repeat" description="ANK" evidence="3">
    <location>
        <begin position="11"/>
        <end position="43"/>
    </location>
</feature>
<comment type="caution">
    <text evidence="5">The sequence shown here is derived from an EMBL/GenBank/DDBJ whole genome shotgun (WGS) entry which is preliminary data.</text>
</comment>
<name>A0AA35WQV0_GEOBA</name>
<gene>
    <name evidence="5" type="ORF">GBAR_LOCUS16699</name>
</gene>
<evidence type="ECO:0000313" key="6">
    <source>
        <dbReference type="Proteomes" id="UP001174909"/>
    </source>
</evidence>
<dbReference type="PANTHER" id="PTHR24180:SF45">
    <property type="entry name" value="POLY [ADP-RIBOSE] POLYMERASE TANKYRASE"/>
    <property type="match status" value="1"/>
</dbReference>
<feature type="compositionally biased region" description="Basic and acidic residues" evidence="4">
    <location>
        <begin position="335"/>
        <end position="348"/>
    </location>
</feature>
<dbReference type="InterPro" id="IPR036770">
    <property type="entry name" value="Ankyrin_rpt-contain_sf"/>
</dbReference>
<dbReference type="Pfam" id="PF00023">
    <property type="entry name" value="Ank"/>
    <property type="match status" value="1"/>
</dbReference>
<evidence type="ECO:0000256" key="4">
    <source>
        <dbReference type="SAM" id="MobiDB-lite"/>
    </source>
</evidence>
<feature type="compositionally biased region" description="Basic and acidic residues" evidence="4">
    <location>
        <begin position="406"/>
        <end position="415"/>
    </location>
</feature>
<dbReference type="PROSITE" id="PS50088">
    <property type="entry name" value="ANK_REPEAT"/>
    <property type="match status" value="3"/>
</dbReference>
<evidence type="ECO:0000256" key="2">
    <source>
        <dbReference type="ARBA" id="ARBA00023043"/>
    </source>
</evidence>
<dbReference type="SUPFAM" id="SSF48403">
    <property type="entry name" value="Ankyrin repeat"/>
    <property type="match status" value="1"/>
</dbReference>
<dbReference type="Pfam" id="PF12796">
    <property type="entry name" value="Ank_2"/>
    <property type="match status" value="1"/>
</dbReference>
<feature type="compositionally biased region" description="Basic and acidic residues" evidence="4">
    <location>
        <begin position="372"/>
        <end position="383"/>
    </location>
</feature>
<feature type="compositionally biased region" description="Low complexity" evidence="4">
    <location>
        <begin position="276"/>
        <end position="298"/>
    </location>
</feature>
<keyword evidence="1" id="KW-0677">Repeat</keyword>
<organism evidence="5 6">
    <name type="scientific">Geodia barretti</name>
    <name type="common">Barrett's horny sponge</name>
    <dbReference type="NCBI Taxonomy" id="519541"/>
    <lineage>
        <taxon>Eukaryota</taxon>
        <taxon>Metazoa</taxon>
        <taxon>Porifera</taxon>
        <taxon>Demospongiae</taxon>
        <taxon>Heteroscleromorpha</taxon>
        <taxon>Tetractinellida</taxon>
        <taxon>Astrophorina</taxon>
        <taxon>Geodiidae</taxon>
        <taxon>Geodia</taxon>
    </lineage>
</organism>